<evidence type="ECO:0000259" key="7">
    <source>
        <dbReference type="Pfam" id="PF25874"/>
    </source>
</evidence>
<dbReference type="RefSeq" id="XP_027096200.1">
    <property type="nucleotide sequence ID" value="XM_027240399.2"/>
</dbReference>
<keyword evidence="8" id="KW-1185">Reference proteome</keyword>
<keyword evidence="5" id="KW-0804">Transcription</keyword>
<protein>
    <submittedName>
        <fullName evidence="9">PHD finger protein At2g01810-like</fullName>
    </submittedName>
</protein>
<feature type="domain" description="PHD finger protein MALE STERILITY 1-like ubiquitin-like" evidence="6">
    <location>
        <begin position="535"/>
        <end position="625"/>
    </location>
</feature>
<dbReference type="Proteomes" id="UP001652660">
    <property type="component" value="Chromosome 11c"/>
</dbReference>
<dbReference type="InterPro" id="IPR011011">
    <property type="entry name" value="Znf_FYVE_PHD"/>
</dbReference>
<evidence type="ECO:0000313" key="9">
    <source>
        <dbReference type="RefSeq" id="XP_027096200.1"/>
    </source>
</evidence>
<dbReference type="Gene3D" id="3.30.40.10">
    <property type="entry name" value="Zinc/RING finger domain, C3HC4 (zinc finger)"/>
    <property type="match status" value="1"/>
</dbReference>
<keyword evidence="3" id="KW-0862">Zinc</keyword>
<reference evidence="8" key="1">
    <citation type="journal article" date="2025" name="Foods">
        <title>Unveiling the Microbial Signatures of Arabica Coffee Cherries: Insights into Ripeness Specific Diversity, Functional Traits, and Implications for Quality and Safety.</title>
        <authorList>
            <consortium name="RefSeq"/>
            <person name="Tenea G.N."/>
            <person name="Cifuentes V."/>
            <person name="Reyes P."/>
            <person name="Cevallos-Vallejos M."/>
        </authorList>
    </citation>
    <scope>NUCLEOTIDE SEQUENCE [LARGE SCALE GENOMIC DNA]</scope>
</reference>
<evidence type="ECO:0000256" key="1">
    <source>
        <dbReference type="ARBA" id="ARBA00022723"/>
    </source>
</evidence>
<dbReference type="Pfam" id="PF25565">
    <property type="entry name" value="Ubiquitin_At1g33420"/>
    <property type="match status" value="1"/>
</dbReference>
<evidence type="ECO:0000313" key="8">
    <source>
        <dbReference type="Proteomes" id="UP001652660"/>
    </source>
</evidence>
<feature type="domain" description="PTC1-like winged helix-turn-helix" evidence="7">
    <location>
        <begin position="393"/>
        <end position="472"/>
    </location>
</feature>
<dbReference type="InterPro" id="IPR057765">
    <property type="entry name" value="MS1-like_ubiquitin"/>
</dbReference>
<keyword evidence="1" id="KW-0479">Metal-binding</keyword>
<proteinExistence type="predicted"/>
<dbReference type="InterPro" id="IPR059080">
    <property type="entry name" value="WHD_PTC1"/>
</dbReference>
<evidence type="ECO:0000259" key="6">
    <source>
        <dbReference type="Pfam" id="PF25565"/>
    </source>
</evidence>
<keyword evidence="2" id="KW-0863">Zinc-finger</keyword>
<evidence type="ECO:0000256" key="4">
    <source>
        <dbReference type="ARBA" id="ARBA00023015"/>
    </source>
</evidence>
<dbReference type="GO" id="GO:0008270">
    <property type="term" value="F:zinc ion binding"/>
    <property type="evidence" value="ECO:0007669"/>
    <property type="project" value="UniProtKB-KW"/>
</dbReference>
<dbReference type="OrthoDB" id="436852at2759"/>
<sequence>MGSFKNLNYGPFRENIRLFLQEFAEKFEDNAVPGMASWSTLLINEKKGIVFPFYTFEETVEQSLDPFCDYCKFSGWGHHFVSKRKYHLIIPEVDYWKKPLKDNFLDVRTHILYGLIHCNGYGHLICINGVKAPSNFLSETDAMNIWDRICSTLCTRKVSVRDEINLRLLYVVGYGQSWYGKWGYKFSHGTFGVRKGKYESAVEYLRSLNLDKIISDFKNKSKGGRIKQIINKYRGVADIPLITLSDLLKFMLGFGGRARVQGKIENKVVKSSCQHVLKRRDNEEPTSFDALVTSIANSCRWPARRVEHVLKQIVNLLKQNKGGCDGNYGVSRYEMREELRKCVGDTGLIDFVLKSVNCFAIGNYVVRRSLNSSTRRFEFSIQEVLEEAEPDCQWPEERVEHASEVTANILTENSDEENTMPWRELQDKARECLGETQPIDCVVHSMDNPMIRNQSISRTKKPSTKKFELPIQSLIKDAQNDTMECSVAEDALYLYRSVLFGYRDTHPLSLATKAIMDSKYFVKEWCFKEHNLDPLIALSCLFLPSFDELETELMRPLSPAVVVAVPLSSTIGELKVVAQAAFRDTYCIMDKFVASQIGGLKKIDENKVVCHSIEPSSPVWVRGSGLDLGTTLRYEDGAQRLTVDCCCGAKYDDGERLATCEVCNVSQHTRCSGIADKEDAPSDFLCSDCVAVSRRK</sequence>
<dbReference type="PANTHER" id="PTHR46201:SF8">
    <property type="entry name" value="CHROMATIN REGULATOR PHD FAMILY"/>
    <property type="match status" value="1"/>
</dbReference>
<dbReference type="CDD" id="cd15556">
    <property type="entry name" value="PHD_MMD1_like"/>
    <property type="match status" value="1"/>
</dbReference>
<dbReference type="SUPFAM" id="SSF57903">
    <property type="entry name" value="FYVE/PHD zinc finger"/>
    <property type="match status" value="1"/>
</dbReference>
<feature type="domain" description="PTC1-like winged helix-turn-helix" evidence="7">
    <location>
        <begin position="300"/>
        <end position="384"/>
    </location>
</feature>
<organism evidence="8 9">
    <name type="scientific">Coffea arabica</name>
    <name type="common">Arabian coffee</name>
    <dbReference type="NCBI Taxonomy" id="13443"/>
    <lineage>
        <taxon>Eukaryota</taxon>
        <taxon>Viridiplantae</taxon>
        <taxon>Streptophyta</taxon>
        <taxon>Embryophyta</taxon>
        <taxon>Tracheophyta</taxon>
        <taxon>Spermatophyta</taxon>
        <taxon>Magnoliopsida</taxon>
        <taxon>eudicotyledons</taxon>
        <taxon>Gunneridae</taxon>
        <taxon>Pentapetalae</taxon>
        <taxon>asterids</taxon>
        <taxon>lamiids</taxon>
        <taxon>Gentianales</taxon>
        <taxon>Rubiaceae</taxon>
        <taxon>Ixoroideae</taxon>
        <taxon>Gardenieae complex</taxon>
        <taxon>Bertiereae - Coffeeae clade</taxon>
        <taxon>Coffeeae</taxon>
        <taxon>Coffea</taxon>
    </lineage>
</organism>
<evidence type="ECO:0000256" key="2">
    <source>
        <dbReference type="ARBA" id="ARBA00022771"/>
    </source>
</evidence>
<accession>A0A6P6V0I4</accession>
<keyword evidence="4" id="KW-0805">Transcription regulation</keyword>
<reference evidence="9" key="2">
    <citation type="submission" date="2025-08" db="UniProtKB">
        <authorList>
            <consortium name="RefSeq"/>
        </authorList>
    </citation>
    <scope>IDENTIFICATION</scope>
    <source>
        <tissue evidence="9">Leaves</tissue>
    </source>
</reference>
<dbReference type="InterPro" id="IPR058054">
    <property type="entry name" value="Znf_MS1-like"/>
</dbReference>
<dbReference type="PANTHER" id="PTHR46201">
    <property type="entry name" value="PHD FINGER PROTEIN MALE MEIOCYTE DEATH 1-RELATED"/>
    <property type="match status" value="1"/>
</dbReference>
<dbReference type="InterPro" id="IPR013083">
    <property type="entry name" value="Znf_RING/FYVE/PHD"/>
</dbReference>
<dbReference type="AlphaFoldDB" id="A0A6P6V0I4"/>
<dbReference type="Pfam" id="PF25874">
    <property type="entry name" value="WHD_plant_repro"/>
    <property type="match status" value="2"/>
</dbReference>
<name>A0A6P6V0I4_COFAR</name>
<dbReference type="GeneID" id="113716102"/>
<evidence type="ECO:0000256" key="5">
    <source>
        <dbReference type="ARBA" id="ARBA00023163"/>
    </source>
</evidence>
<gene>
    <name evidence="9" type="primary">LOC113716102</name>
</gene>
<evidence type="ECO:0000256" key="3">
    <source>
        <dbReference type="ARBA" id="ARBA00022833"/>
    </source>
</evidence>